<feature type="repeat" description="PPR" evidence="3">
    <location>
        <begin position="112"/>
        <end position="146"/>
    </location>
</feature>
<evidence type="ECO:0000259" key="4">
    <source>
        <dbReference type="Pfam" id="PF17177"/>
    </source>
</evidence>
<feature type="domain" description="PROP1-like PPR" evidence="4">
    <location>
        <begin position="80"/>
        <end position="209"/>
    </location>
</feature>
<organism evidence="5 6">
    <name type="scientific">Flemingia macrophylla</name>
    <dbReference type="NCBI Taxonomy" id="520843"/>
    <lineage>
        <taxon>Eukaryota</taxon>
        <taxon>Viridiplantae</taxon>
        <taxon>Streptophyta</taxon>
        <taxon>Embryophyta</taxon>
        <taxon>Tracheophyta</taxon>
        <taxon>Spermatophyta</taxon>
        <taxon>Magnoliopsida</taxon>
        <taxon>eudicotyledons</taxon>
        <taxon>Gunneridae</taxon>
        <taxon>Pentapetalae</taxon>
        <taxon>rosids</taxon>
        <taxon>fabids</taxon>
        <taxon>Fabales</taxon>
        <taxon>Fabaceae</taxon>
        <taxon>Papilionoideae</taxon>
        <taxon>50 kb inversion clade</taxon>
        <taxon>NPAAA clade</taxon>
        <taxon>indigoferoid/millettioid clade</taxon>
        <taxon>Phaseoleae</taxon>
        <taxon>Flemingia</taxon>
    </lineage>
</organism>
<comment type="caution">
    <text evidence="5">The sequence shown here is derived from an EMBL/GenBank/DDBJ whole genome shotgun (WGS) entry which is preliminary data.</text>
</comment>
<dbReference type="Proteomes" id="UP001603857">
    <property type="component" value="Unassembled WGS sequence"/>
</dbReference>
<feature type="repeat" description="PPR" evidence="3">
    <location>
        <begin position="77"/>
        <end position="111"/>
    </location>
</feature>
<feature type="repeat" description="PPR" evidence="3">
    <location>
        <begin position="182"/>
        <end position="216"/>
    </location>
</feature>
<dbReference type="InterPro" id="IPR033443">
    <property type="entry name" value="PROP1-like_PPR_dom"/>
</dbReference>
<accession>A0ABD1NND3</accession>
<reference evidence="5 6" key="1">
    <citation type="submission" date="2024-08" db="EMBL/GenBank/DDBJ databases">
        <title>Insights into the chromosomal genome structure of Flemingia macrophylla.</title>
        <authorList>
            <person name="Ding Y."/>
            <person name="Zhao Y."/>
            <person name="Bi W."/>
            <person name="Wu M."/>
            <person name="Zhao G."/>
            <person name="Gong Y."/>
            <person name="Li W."/>
            <person name="Zhang P."/>
        </authorList>
    </citation>
    <scope>NUCLEOTIDE SEQUENCE [LARGE SCALE GENOMIC DNA]</scope>
    <source>
        <strain evidence="5">DYQJB</strain>
        <tissue evidence="5">Leaf</tissue>
    </source>
</reference>
<dbReference type="InterPro" id="IPR002885">
    <property type="entry name" value="PPR_rpt"/>
</dbReference>
<sequence length="255" mass="28932">MGIQSLSCPMQISPSYNLGNHFLRVTITQCRKKPNFLNSPNRLVLNKGVKEVGSEFDGKSKTMLFKSPDIGENEELSSNLCSQLICEFCKEGDLDGAMSFLTQMEAKGFHLSTASYTCLIEALGNVGRTSEADMLFKEMVCYGYKPKLNLYNSLLRGFLKKGLLGLAHGLLQEMDDSGIWRSQETYQIFLDYYVGAGRLEDTWSTINEMKQKGFPVNSFVYSKVIGIYRDNGMWKKAIEVLEEIRERGFLRHSYL</sequence>
<dbReference type="AlphaFoldDB" id="A0ABD1NND3"/>
<dbReference type="Pfam" id="PF01535">
    <property type="entry name" value="PPR"/>
    <property type="match status" value="1"/>
</dbReference>
<evidence type="ECO:0000256" key="1">
    <source>
        <dbReference type="ARBA" id="ARBA00007626"/>
    </source>
</evidence>
<dbReference type="PANTHER" id="PTHR47936">
    <property type="entry name" value="PPR_LONG DOMAIN-CONTAINING PROTEIN"/>
    <property type="match status" value="1"/>
</dbReference>
<evidence type="ECO:0000313" key="6">
    <source>
        <dbReference type="Proteomes" id="UP001603857"/>
    </source>
</evidence>
<name>A0ABD1NND3_9FABA</name>
<evidence type="ECO:0000256" key="3">
    <source>
        <dbReference type="PROSITE-ProRule" id="PRU00708"/>
    </source>
</evidence>
<dbReference type="NCBIfam" id="TIGR00756">
    <property type="entry name" value="PPR"/>
    <property type="match status" value="5"/>
</dbReference>
<dbReference type="Pfam" id="PF17177">
    <property type="entry name" value="PPR_long"/>
    <property type="match status" value="1"/>
</dbReference>
<dbReference type="EMBL" id="JBGMDY010000001">
    <property type="protein sequence ID" value="KAL2349403.1"/>
    <property type="molecule type" value="Genomic_DNA"/>
</dbReference>
<protein>
    <recommendedName>
        <fullName evidence="4">PROP1-like PPR domain-containing protein</fullName>
    </recommendedName>
</protein>
<comment type="similarity">
    <text evidence="1">Belongs to the PPR family. P subfamily.</text>
</comment>
<keyword evidence="6" id="KW-1185">Reference proteome</keyword>
<dbReference type="PROSITE" id="PS51375">
    <property type="entry name" value="PPR"/>
    <property type="match status" value="5"/>
</dbReference>
<dbReference type="Gene3D" id="1.25.40.10">
    <property type="entry name" value="Tetratricopeptide repeat domain"/>
    <property type="match status" value="1"/>
</dbReference>
<dbReference type="InterPro" id="IPR011990">
    <property type="entry name" value="TPR-like_helical_dom_sf"/>
</dbReference>
<evidence type="ECO:0000313" key="5">
    <source>
        <dbReference type="EMBL" id="KAL2349403.1"/>
    </source>
</evidence>
<evidence type="ECO:0000256" key="2">
    <source>
        <dbReference type="ARBA" id="ARBA00022737"/>
    </source>
</evidence>
<gene>
    <name evidence="5" type="ORF">Fmac_003403</name>
</gene>
<proteinExistence type="inferred from homology"/>
<feature type="repeat" description="PPR" evidence="3">
    <location>
        <begin position="217"/>
        <end position="251"/>
    </location>
</feature>
<keyword evidence="2" id="KW-0677">Repeat</keyword>
<dbReference type="PANTHER" id="PTHR47936:SF1">
    <property type="entry name" value="PENTATRICOPEPTIDE REPEAT-CONTAINING PROTEIN GUN1, CHLOROPLASTIC"/>
    <property type="match status" value="1"/>
</dbReference>
<feature type="repeat" description="PPR" evidence="3">
    <location>
        <begin position="147"/>
        <end position="181"/>
    </location>
</feature>